<dbReference type="GO" id="GO:0006260">
    <property type="term" value="P:DNA replication"/>
    <property type="evidence" value="ECO:0007669"/>
    <property type="project" value="InterPro"/>
</dbReference>
<dbReference type="InterPro" id="IPR011664">
    <property type="entry name" value="Abi_system_AbiD/AbiF-like"/>
</dbReference>
<keyword evidence="2" id="KW-0378">Hydrolase</keyword>
<dbReference type="SMART" id="SM00479">
    <property type="entry name" value="EXOIII"/>
    <property type="match status" value="1"/>
</dbReference>
<accession>A0A5N6S7S9</accession>
<dbReference type="CDD" id="cd06127">
    <property type="entry name" value="DEDDh"/>
    <property type="match status" value="1"/>
</dbReference>
<proteinExistence type="predicted"/>
<dbReference type="InterPro" id="IPR036397">
    <property type="entry name" value="RNaseH_sf"/>
</dbReference>
<reference evidence="5 6" key="1">
    <citation type="submission" date="2018-04" db="EMBL/GenBank/DDBJ databases">
        <authorList>
            <person name="Eckel V.P."/>
            <person name="Vogel R.F."/>
        </authorList>
    </citation>
    <scope>NUCLEOTIDE SEQUENCE [LARGE SCALE GENOMIC DNA]</scope>
    <source>
        <strain evidence="6">TMW 2.1764</strain>
    </source>
</reference>
<dbReference type="GO" id="GO:0003677">
    <property type="term" value="F:DNA binding"/>
    <property type="evidence" value="ECO:0007669"/>
    <property type="project" value="InterPro"/>
</dbReference>
<name>A0A5N6S7S9_9BIFI</name>
<evidence type="ECO:0000256" key="2">
    <source>
        <dbReference type="ARBA" id="ARBA00022801"/>
    </source>
</evidence>
<dbReference type="Gene3D" id="3.30.420.10">
    <property type="entry name" value="Ribonuclease H-like superfamily/Ribonuclease H"/>
    <property type="match status" value="1"/>
</dbReference>
<keyword evidence="3" id="KW-0269">Exonuclease</keyword>
<dbReference type="SUPFAM" id="SSF53098">
    <property type="entry name" value="Ribonuclease H-like"/>
    <property type="match status" value="1"/>
</dbReference>
<dbReference type="AlphaFoldDB" id="A0A5N6S7S9"/>
<dbReference type="InterPro" id="IPR013520">
    <property type="entry name" value="Ribonucl_H"/>
</dbReference>
<dbReference type="EMBL" id="QDAG01000002">
    <property type="protein sequence ID" value="KAE8129720.1"/>
    <property type="molecule type" value="Genomic_DNA"/>
</dbReference>
<organism evidence="5 6">
    <name type="scientific">Bifidobacterium tibiigranuli</name>
    <dbReference type="NCBI Taxonomy" id="2172043"/>
    <lineage>
        <taxon>Bacteria</taxon>
        <taxon>Bacillati</taxon>
        <taxon>Actinomycetota</taxon>
        <taxon>Actinomycetes</taxon>
        <taxon>Bifidobacteriales</taxon>
        <taxon>Bifidobacteriaceae</taxon>
        <taxon>Bifidobacterium</taxon>
    </lineage>
</organism>
<evidence type="ECO:0000259" key="4">
    <source>
        <dbReference type="SMART" id="SM00479"/>
    </source>
</evidence>
<dbReference type="GO" id="GO:0008408">
    <property type="term" value="F:3'-5' exonuclease activity"/>
    <property type="evidence" value="ECO:0007669"/>
    <property type="project" value="TreeGrafter"/>
</dbReference>
<evidence type="ECO:0000313" key="6">
    <source>
        <dbReference type="Proteomes" id="UP000325415"/>
    </source>
</evidence>
<dbReference type="FunFam" id="3.30.420.10:FF:000045">
    <property type="entry name" value="3'-5' exonuclease DinG"/>
    <property type="match status" value="1"/>
</dbReference>
<evidence type="ECO:0000313" key="5">
    <source>
        <dbReference type="EMBL" id="KAE8129720.1"/>
    </source>
</evidence>
<dbReference type="GO" id="GO:0005829">
    <property type="term" value="C:cytosol"/>
    <property type="evidence" value="ECO:0007669"/>
    <property type="project" value="TreeGrafter"/>
</dbReference>
<dbReference type="PANTHER" id="PTHR30231">
    <property type="entry name" value="DNA POLYMERASE III SUBUNIT EPSILON"/>
    <property type="match status" value="1"/>
</dbReference>
<dbReference type="Pfam" id="PF00929">
    <property type="entry name" value="RNase_T"/>
    <property type="match status" value="1"/>
</dbReference>
<evidence type="ECO:0000256" key="3">
    <source>
        <dbReference type="ARBA" id="ARBA00022839"/>
    </source>
</evidence>
<dbReference type="Proteomes" id="UP000325415">
    <property type="component" value="Unassembled WGS sequence"/>
</dbReference>
<gene>
    <name evidence="5" type="ORF">DDE84_02670</name>
</gene>
<dbReference type="InterPro" id="IPR006054">
    <property type="entry name" value="DnaQ"/>
</dbReference>
<comment type="caution">
    <text evidence="5">The sequence shown here is derived from an EMBL/GenBank/DDBJ whole genome shotgun (WGS) entry which is preliminary data.</text>
</comment>
<feature type="domain" description="Exonuclease" evidence="4">
    <location>
        <begin position="379"/>
        <end position="546"/>
    </location>
</feature>
<dbReference type="GO" id="GO:0003887">
    <property type="term" value="F:DNA-directed DNA polymerase activity"/>
    <property type="evidence" value="ECO:0007669"/>
    <property type="project" value="InterPro"/>
</dbReference>
<dbReference type="Pfam" id="PF07751">
    <property type="entry name" value="Abi_2"/>
    <property type="match status" value="1"/>
</dbReference>
<dbReference type="NCBIfam" id="TIGR00573">
    <property type="entry name" value="dnaq"/>
    <property type="match status" value="1"/>
</dbReference>
<sequence length="554" mass="63967">MKQRATLDGQIAALHRRGVTFNYMTEGKARVFLSKNSYFFKIKSYDHNYEKIDSETGYKYKDLDFGDLVELSLIDFALSRLVWSLCSNIEHSIKLRFNNLLMDDHDPDIGEKCVRRCWAGEQPELHDNPYTNELRDSCHGNYAPWQLWELLGFYDQIKLYNTYFDLKNQKPPMKSLLFIVRKMRNAVSHGNCLLTDMNRLAPTKHEEHRADAEVTNAAMRMCDKRPRARGQRANAFQQSLNKLVVNNYAAVLVCHLNIVDGAHILSHACDEVQHFIDRLNLRRDEYFGDKNARDPRNHLVDSTLSALETLSKGYLRKARQKVRALQSNDPYGTRSETPARLQKRLFRRHEQINQLRMQCAELQTKEALLRAPESLVTRDYTSIDIETTGFSEDNDCIIELGAVKMRGGEEAGSFSQLVNPHRVLDHEIIRLTGIADEDLQSARDIETVLPEFLEFIGDDILVGHNIIAFDYEFIKANSIRLRIIPPDNKMIDTLSLSKVLSPEETNHRLVDLIQRFGIAQKEEHRAESDAAQTAQCYEILRDGIMRSDMREMNS</sequence>
<dbReference type="InterPro" id="IPR012337">
    <property type="entry name" value="RNaseH-like_sf"/>
</dbReference>
<evidence type="ECO:0000256" key="1">
    <source>
        <dbReference type="ARBA" id="ARBA00022722"/>
    </source>
</evidence>
<dbReference type="PANTHER" id="PTHR30231:SF4">
    <property type="entry name" value="PROTEIN NEN2"/>
    <property type="match status" value="1"/>
</dbReference>
<protein>
    <recommendedName>
        <fullName evidence="4">Exonuclease domain-containing protein</fullName>
    </recommendedName>
</protein>
<keyword evidence="6" id="KW-1185">Reference proteome</keyword>
<keyword evidence="1" id="KW-0540">Nuclease</keyword>